<keyword evidence="3" id="KW-1185">Reference proteome</keyword>
<feature type="region of interest" description="Disordered" evidence="1">
    <location>
        <begin position="296"/>
        <end position="318"/>
    </location>
</feature>
<dbReference type="STRING" id="70667.A0A183SPT8"/>
<feature type="compositionally biased region" description="Acidic residues" evidence="1">
    <location>
        <begin position="481"/>
        <end position="490"/>
    </location>
</feature>
<feature type="compositionally biased region" description="Basic and acidic residues" evidence="1">
    <location>
        <begin position="803"/>
        <end position="814"/>
    </location>
</feature>
<feature type="region of interest" description="Disordered" evidence="1">
    <location>
        <begin position="571"/>
        <end position="607"/>
    </location>
</feature>
<feature type="region of interest" description="Disordered" evidence="1">
    <location>
        <begin position="855"/>
        <end position="886"/>
    </location>
</feature>
<evidence type="ECO:0000313" key="3">
    <source>
        <dbReference type="Proteomes" id="UP000275846"/>
    </source>
</evidence>
<proteinExistence type="predicted"/>
<dbReference type="Proteomes" id="UP000275846">
    <property type="component" value="Unassembled WGS sequence"/>
</dbReference>
<evidence type="ECO:0000256" key="1">
    <source>
        <dbReference type="SAM" id="MobiDB-lite"/>
    </source>
</evidence>
<organism evidence="4">
    <name type="scientific">Schistocephalus solidus</name>
    <name type="common">Tapeworm</name>
    <dbReference type="NCBI Taxonomy" id="70667"/>
    <lineage>
        <taxon>Eukaryota</taxon>
        <taxon>Metazoa</taxon>
        <taxon>Spiralia</taxon>
        <taxon>Lophotrochozoa</taxon>
        <taxon>Platyhelminthes</taxon>
        <taxon>Cestoda</taxon>
        <taxon>Eucestoda</taxon>
        <taxon>Diphyllobothriidea</taxon>
        <taxon>Diphyllobothriidae</taxon>
        <taxon>Schistocephalus</taxon>
    </lineage>
</organism>
<feature type="region of interest" description="Disordered" evidence="1">
    <location>
        <begin position="1046"/>
        <end position="1077"/>
    </location>
</feature>
<gene>
    <name evidence="2" type="ORF">SSLN_LOCUS6236</name>
</gene>
<sequence>MPIKWPIRACRLAGDKIRRATSKSVQNFHFLFSLSLLSSLLSSLLLSSPLLSSPLLSPLLSSLSPKFHTFLKFALTKNEKKRPTAAALLQSEFTSQPHLSRQLTLMLLQQNRNPEPLNLGRRIPGPEDGRGGRTPVPARQAAPDTAAAVKRSNAAAFGAAAAAASAVQSRPSAANMPLRVRQVRFLSFFPSTRRLRYSTVEEIEMTTDPSLVDAGQQPASSKSAHHPVGFLGVAVISIRINLFSRPCLSTSHADPTSVIFKKATCPPATRFPFSSAGMEAASKYVATHTELGDELMLSSSSPAGRGPHAPIPTNKPTVPSEMQTHVNGAETTECQSHVPAERIPPKRTVTTAGNKNPSKGIYPRFPVRSRIEEVRIMDEVATPLPAYTAFGPTATPAPKLPTSTNGLLNSPPSPAAAAVAAAVVAKPLDGGPKVTPAPLSPTYSRSSASSASTSPCSTISSSSRADSEEYAVSSSPSAVSSEDEDEEDEETGRLTEIEVSSHSPKVSRTEASYSSGPDTNAGEVVLEDRTAVSATIKVDPEGEKSHDRPDPVEDLCEISQGTLIMHRTLSTNDGDYTREQTESAVSAKTPVGTLERAPDSHHHHHHSLATEMMQMNGLRGSLIRCQHSDKSSRGSDRADILPSADIDLDVADEELLAADGVLVLGKTSRPESLGDRISEFGFRMHGTPDEDEEEEDIDYDRLDEILAEGGLTSPQLEDRNLSVETTVGTPLAFRAQRDQPALTQSREILNGDIYGSKTPMTDARPCSRRGKPDIKLIRKTRQQASAALPTSPTDSAGSSTSTTEEKPSTDFFPDKSGAELIDVLRQLKFAQKYAWLVGEPTVPLGLSNFNPGSAPSLSASVPTRNVSSPVLPARNNPSPPAQQKPSQLAVFPLTEDTKTCPISTSEADTAASAAAAAATADDDDDGRADLSARPKISAPAFLSNGVNWPLLQPSAVVKHSPCPLNSSSSTGTMTAVATALASTGSLLSAPSVPTLAASPLASPLQSVHNLVESTNQAELPTISAGDVARLSLPNSNVLFSVSSSSSDLHIKDSSSSNSDKQQDQQQHQQKPQQPSQEVEFVPEFVRFELQEPTGLAVPAQIVETITINSSTGNHSLESLDRSNAHATAVAACPTKYALTSPCCMSTAREAIGFPTSSVPSRTIEPNQVLRQIVEEHLESKLPPGEAPLAGLEEDELAPEDLHAWEDVGTDNPPGSAVDAVHPVLKEMAEPVQAPVDEDELPTQATTPLKVVPPRVQTTRKVCYRDPASTNHAWLYLAAAARRRDGVAFSTIAPFGHVIRKKVIYHRLILSKPGTQDRPILRRNTTFSGLSDLPNQCPKESAYHSCPELSLEFSKPVPTDNLRSLGHVSASAPSLKEAELAEPSTAAAEGSSVVEMTSAEFSCRRPAPIDSLSAKVSQSNGLTPALKAVSTTQAGRIPRQDSADVVLSSPTFSHQPVIKSGFSPQPSALLRRLRPDRRFGKMSRPASGVIATKSSSEFEKSRQRWLAHQSTTALPPTPQVLVSRLKPIVGFFYNGRRIGGRAWMQWVLCIFKF</sequence>
<dbReference type="OrthoDB" id="8693905at2759"/>
<feature type="region of interest" description="Disordered" evidence="1">
    <location>
        <begin position="430"/>
        <end position="524"/>
    </location>
</feature>
<evidence type="ECO:0000313" key="4">
    <source>
        <dbReference type="WBParaSite" id="SSLN_0000643301-mRNA-1"/>
    </source>
</evidence>
<reference evidence="2 3" key="2">
    <citation type="submission" date="2018-11" db="EMBL/GenBank/DDBJ databases">
        <authorList>
            <consortium name="Pathogen Informatics"/>
        </authorList>
    </citation>
    <scope>NUCLEOTIDE SEQUENCE [LARGE SCALE GENOMIC DNA]</scope>
    <source>
        <strain evidence="2 3">NST_G2</strain>
    </source>
</reference>
<feature type="compositionally biased region" description="Polar residues" evidence="1">
    <location>
        <begin position="498"/>
        <end position="518"/>
    </location>
</feature>
<dbReference type="WBParaSite" id="SSLN_0000643301-mRNA-1">
    <property type="protein sequence ID" value="SSLN_0000643301-mRNA-1"/>
    <property type="gene ID" value="SSLN_0000643301"/>
</dbReference>
<feature type="compositionally biased region" description="Polar residues" evidence="1">
    <location>
        <begin position="855"/>
        <end position="868"/>
    </location>
</feature>
<feature type="region of interest" description="Disordered" evidence="1">
    <location>
        <begin position="114"/>
        <end position="145"/>
    </location>
</feature>
<name>A0A183SPT8_SCHSO</name>
<feature type="region of interest" description="Disordered" evidence="1">
    <location>
        <begin position="752"/>
        <end position="814"/>
    </location>
</feature>
<reference evidence="4" key="1">
    <citation type="submission" date="2016-06" db="UniProtKB">
        <authorList>
            <consortium name="WormBaseParasite"/>
        </authorList>
    </citation>
    <scope>IDENTIFICATION</scope>
</reference>
<accession>A0A183SPT8</accession>
<feature type="compositionally biased region" description="Low complexity" evidence="1">
    <location>
        <begin position="440"/>
        <end position="480"/>
    </location>
</feature>
<evidence type="ECO:0000313" key="2">
    <source>
        <dbReference type="EMBL" id="VDL92621.1"/>
    </source>
</evidence>
<dbReference type="EMBL" id="UYSU01033602">
    <property type="protein sequence ID" value="VDL92621.1"/>
    <property type="molecule type" value="Genomic_DNA"/>
</dbReference>
<feature type="compositionally biased region" description="Polar residues" evidence="1">
    <location>
        <begin position="782"/>
        <end position="797"/>
    </location>
</feature>
<protein>
    <submittedName>
        <fullName evidence="4">Mucin-5AC</fullName>
    </submittedName>
</protein>